<dbReference type="AlphaFoldDB" id="A0A165DNJ1"/>
<accession>A0A165DNJ1</accession>
<gene>
    <name evidence="1" type="ORF">CALCODRAFT_60962</name>
</gene>
<organism evidence="1 2">
    <name type="scientific">Calocera cornea HHB12733</name>
    <dbReference type="NCBI Taxonomy" id="1353952"/>
    <lineage>
        <taxon>Eukaryota</taxon>
        <taxon>Fungi</taxon>
        <taxon>Dikarya</taxon>
        <taxon>Basidiomycota</taxon>
        <taxon>Agaricomycotina</taxon>
        <taxon>Dacrymycetes</taxon>
        <taxon>Dacrymycetales</taxon>
        <taxon>Dacrymycetaceae</taxon>
        <taxon>Calocera</taxon>
    </lineage>
</organism>
<evidence type="ECO:0000313" key="1">
    <source>
        <dbReference type="EMBL" id="KZT53183.1"/>
    </source>
</evidence>
<keyword evidence="2" id="KW-1185">Reference proteome</keyword>
<sequence length="121" mass="13225">MSILSISPWISTVVAEDLVYMRNAVLVLVVSTAVPLLPWVEPLFALMAVPCFCTSAQCFNYDTSITENCISDQQRVVSWSVAIGRVRGILPARLEYTLAGIVPSSVERDSSGIRTKNKGFS</sequence>
<reference evidence="1 2" key="1">
    <citation type="journal article" date="2016" name="Mol. Biol. Evol.">
        <title>Comparative Genomics of Early-Diverging Mushroom-Forming Fungi Provides Insights into the Origins of Lignocellulose Decay Capabilities.</title>
        <authorList>
            <person name="Nagy L.G."/>
            <person name="Riley R."/>
            <person name="Tritt A."/>
            <person name="Adam C."/>
            <person name="Daum C."/>
            <person name="Floudas D."/>
            <person name="Sun H."/>
            <person name="Yadav J.S."/>
            <person name="Pangilinan J."/>
            <person name="Larsson K.H."/>
            <person name="Matsuura K."/>
            <person name="Barry K."/>
            <person name="Labutti K."/>
            <person name="Kuo R."/>
            <person name="Ohm R.A."/>
            <person name="Bhattacharya S.S."/>
            <person name="Shirouzu T."/>
            <person name="Yoshinaga Y."/>
            <person name="Martin F.M."/>
            <person name="Grigoriev I.V."/>
            <person name="Hibbett D.S."/>
        </authorList>
    </citation>
    <scope>NUCLEOTIDE SEQUENCE [LARGE SCALE GENOMIC DNA]</scope>
    <source>
        <strain evidence="1 2">HHB12733</strain>
    </source>
</reference>
<proteinExistence type="predicted"/>
<name>A0A165DNJ1_9BASI</name>
<protein>
    <submittedName>
        <fullName evidence="1">Uncharacterized protein</fullName>
    </submittedName>
</protein>
<dbReference type="EMBL" id="KV424044">
    <property type="protein sequence ID" value="KZT53183.1"/>
    <property type="molecule type" value="Genomic_DNA"/>
</dbReference>
<evidence type="ECO:0000313" key="2">
    <source>
        <dbReference type="Proteomes" id="UP000076842"/>
    </source>
</evidence>
<dbReference type="Proteomes" id="UP000076842">
    <property type="component" value="Unassembled WGS sequence"/>
</dbReference>
<dbReference type="InParanoid" id="A0A165DNJ1"/>